<keyword evidence="9" id="KW-0175">Coiled coil</keyword>
<comment type="similarity">
    <text evidence="1 8">Belongs to the beta-class carbonic anhydrase family.</text>
</comment>
<evidence type="ECO:0000313" key="13">
    <source>
        <dbReference type="Proteomes" id="UP000011087"/>
    </source>
</evidence>
<dbReference type="AlphaFoldDB" id="L1JFQ1"/>
<protein>
    <recommendedName>
        <fullName evidence="2 8">Carbonic anhydrase</fullName>
        <ecNumber evidence="2 8">4.2.1.1</ecNumber>
    </recommendedName>
    <alternativeName>
        <fullName evidence="8">Carbonate dehydratase</fullName>
    </alternativeName>
</protein>
<dbReference type="PANTHER" id="PTHR11002:SF76">
    <property type="entry name" value="CARBONIC ANHYDRASE"/>
    <property type="match status" value="1"/>
</dbReference>
<dbReference type="SMART" id="SM00947">
    <property type="entry name" value="Pro_CA"/>
    <property type="match status" value="1"/>
</dbReference>
<evidence type="ECO:0000313" key="12">
    <source>
        <dbReference type="EnsemblProtists" id="EKX47311"/>
    </source>
</evidence>
<dbReference type="GO" id="GO:0008270">
    <property type="term" value="F:zinc ion binding"/>
    <property type="evidence" value="ECO:0007669"/>
    <property type="project" value="UniProtKB-UniRule"/>
</dbReference>
<comment type="function">
    <text evidence="8">Reversible hydration of carbon dioxide.</text>
</comment>
<evidence type="ECO:0000256" key="10">
    <source>
        <dbReference type="SAM" id="SignalP"/>
    </source>
</evidence>
<dbReference type="Gene3D" id="3.40.1050.10">
    <property type="entry name" value="Carbonic anhydrase"/>
    <property type="match status" value="1"/>
</dbReference>
<keyword evidence="5 8" id="KW-0456">Lyase</keyword>
<dbReference type="EC" id="4.2.1.1" evidence="2 8"/>
<evidence type="ECO:0000256" key="4">
    <source>
        <dbReference type="ARBA" id="ARBA00022833"/>
    </source>
</evidence>
<evidence type="ECO:0000256" key="1">
    <source>
        <dbReference type="ARBA" id="ARBA00006217"/>
    </source>
</evidence>
<feature type="signal peptide" evidence="10">
    <location>
        <begin position="1"/>
        <end position="23"/>
    </location>
</feature>
<accession>L1JFQ1</accession>
<dbReference type="PaxDb" id="55529-EKX47311"/>
<dbReference type="Proteomes" id="UP000011087">
    <property type="component" value="Unassembled WGS sequence"/>
</dbReference>
<dbReference type="STRING" id="905079.L1JFQ1"/>
<evidence type="ECO:0000256" key="5">
    <source>
        <dbReference type="ARBA" id="ARBA00023239"/>
    </source>
</evidence>
<evidence type="ECO:0000256" key="9">
    <source>
        <dbReference type="SAM" id="Coils"/>
    </source>
</evidence>
<keyword evidence="4 7" id="KW-0862">Zinc</keyword>
<reference evidence="13" key="2">
    <citation type="submission" date="2012-11" db="EMBL/GenBank/DDBJ databases">
        <authorList>
            <person name="Kuo A."/>
            <person name="Curtis B.A."/>
            <person name="Tanifuji G."/>
            <person name="Burki F."/>
            <person name="Gruber A."/>
            <person name="Irimia M."/>
            <person name="Maruyama S."/>
            <person name="Arias M.C."/>
            <person name="Ball S.G."/>
            <person name="Gile G.H."/>
            <person name="Hirakawa Y."/>
            <person name="Hopkins J.F."/>
            <person name="Rensing S.A."/>
            <person name="Schmutz J."/>
            <person name="Symeonidi A."/>
            <person name="Elias M."/>
            <person name="Eveleigh R.J."/>
            <person name="Herman E.K."/>
            <person name="Klute M.J."/>
            <person name="Nakayama T."/>
            <person name="Obornik M."/>
            <person name="Reyes-Prieto A."/>
            <person name="Armbrust E.V."/>
            <person name="Aves S.J."/>
            <person name="Beiko R.G."/>
            <person name="Coutinho P."/>
            <person name="Dacks J.B."/>
            <person name="Durnford D.G."/>
            <person name="Fast N.M."/>
            <person name="Green B.R."/>
            <person name="Grisdale C."/>
            <person name="Hempe F."/>
            <person name="Henrissat B."/>
            <person name="Hoppner M.P."/>
            <person name="Ishida K.-I."/>
            <person name="Kim E."/>
            <person name="Koreny L."/>
            <person name="Kroth P.G."/>
            <person name="Liu Y."/>
            <person name="Malik S.-B."/>
            <person name="Maier U.G."/>
            <person name="McRose D."/>
            <person name="Mock T."/>
            <person name="Neilson J.A."/>
            <person name="Onodera N.T."/>
            <person name="Poole A.M."/>
            <person name="Pritham E.J."/>
            <person name="Richards T.A."/>
            <person name="Rocap G."/>
            <person name="Roy S.W."/>
            <person name="Sarai C."/>
            <person name="Schaack S."/>
            <person name="Shirato S."/>
            <person name="Slamovits C.H."/>
            <person name="Spencer D.F."/>
            <person name="Suzuki S."/>
            <person name="Worden A.Z."/>
            <person name="Zauner S."/>
            <person name="Barry K."/>
            <person name="Bell C."/>
            <person name="Bharti A.K."/>
            <person name="Crow J.A."/>
            <person name="Grimwood J."/>
            <person name="Kramer R."/>
            <person name="Lindquist E."/>
            <person name="Lucas S."/>
            <person name="Salamov A."/>
            <person name="McFadden G.I."/>
            <person name="Lane C.E."/>
            <person name="Keeling P.J."/>
            <person name="Gray M.W."/>
            <person name="Grigoriev I.V."/>
            <person name="Archibald J.M."/>
        </authorList>
    </citation>
    <scope>NUCLEOTIDE SEQUENCE</scope>
    <source>
        <strain evidence="13">CCMP2712</strain>
    </source>
</reference>
<sequence>MFRVSSLALSLALFAASSQTSFAFLGAPKLSAMKSRPVLRNNACSTKMVFWSSKSKYAEENEKIVKPLMKANKKWIKEKKSQDPEFFTKLGQTHKPEVYWIGSSDSRLAANEIIGAEPGEVFVSRNMANIVSKHDINLMSALQYAVDYLEVPHIIVCGHYSCSGVRAALNNENFASPLENWVAQIREVYRIHAEELEAIEDKEERLRRLVECNVIESCRSVYDLTIVQNRLKATSQSQLYATPRIHALVYDVSSGELKRLNWVDPDMEDPYEMKYDLEQIRTKPLEFATL</sequence>
<keyword evidence="3 7" id="KW-0479">Metal-binding</keyword>
<dbReference type="EnsemblProtists" id="EKX47311">
    <property type="protein sequence ID" value="EKX47311"/>
    <property type="gene ID" value="GUITHDRAFT_152077"/>
</dbReference>
<evidence type="ECO:0000256" key="3">
    <source>
        <dbReference type="ARBA" id="ARBA00022723"/>
    </source>
</evidence>
<dbReference type="EMBL" id="JH992990">
    <property type="protein sequence ID" value="EKX47311.1"/>
    <property type="molecule type" value="Genomic_DNA"/>
</dbReference>
<dbReference type="SUPFAM" id="SSF53056">
    <property type="entry name" value="beta-carbonic anhydrase, cab"/>
    <property type="match status" value="1"/>
</dbReference>
<dbReference type="PANTHER" id="PTHR11002">
    <property type="entry name" value="CARBONIC ANHYDRASE"/>
    <property type="match status" value="1"/>
</dbReference>
<dbReference type="GeneID" id="17304077"/>
<dbReference type="CDD" id="cd00883">
    <property type="entry name" value="beta_CA_cladeA"/>
    <property type="match status" value="1"/>
</dbReference>
<dbReference type="RefSeq" id="XP_005834291.1">
    <property type="nucleotide sequence ID" value="XM_005834234.1"/>
</dbReference>
<evidence type="ECO:0000256" key="8">
    <source>
        <dbReference type="RuleBase" id="RU003956"/>
    </source>
</evidence>
<feature type="binding site" evidence="7">
    <location>
        <position position="105"/>
    </location>
    <ligand>
        <name>Zn(2+)</name>
        <dbReference type="ChEBI" id="CHEBI:29105"/>
    </ligand>
</feature>
<feature type="coiled-coil region" evidence="9">
    <location>
        <begin position="182"/>
        <end position="209"/>
    </location>
</feature>
<keyword evidence="10" id="KW-0732">Signal</keyword>
<gene>
    <name evidence="11" type="ORF">GUITHDRAFT_152077</name>
</gene>
<keyword evidence="13" id="KW-1185">Reference proteome</keyword>
<feature type="chain" id="PRO_5008771281" description="Carbonic anhydrase" evidence="10">
    <location>
        <begin position="24"/>
        <end position="290"/>
    </location>
</feature>
<dbReference type="HOGENOM" id="CLU_053879_3_1_1"/>
<reference evidence="11 13" key="1">
    <citation type="journal article" date="2012" name="Nature">
        <title>Algal genomes reveal evolutionary mosaicism and the fate of nucleomorphs.</title>
        <authorList>
            <consortium name="DOE Joint Genome Institute"/>
            <person name="Curtis B.A."/>
            <person name="Tanifuji G."/>
            <person name="Burki F."/>
            <person name="Gruber A."/>
            <person name="Irimia M."/>
            <person name="Maruyama S."/>
            <person name="Arias M.C."/>
            <person name="Ball S.G."/>
            <person name="Gile G.H."/>
            <person name="Hirakawa Y."/>
            <person name="Hopkins J.F."/>
            <person name="Kuo A."/>
            <person name="Rensing S.A."/>
            <person name="Schmutz J."/>
            <person name="Symeonidi A."/>
            <person name="Elias M."/>
            <person name="Eveleigh R.J."/>
            <person name="Herman E.K."/>
            <person name="Klute M.J."/>
            <person name="Nakayama T."/>
            <person name="Obornik M."/>
            <person name="Reyes-Prieto A."/>
            <person name="Armbrust E.V."/>
            <person name="Aves S.J."/>
            <person name="Beiko R.G."/>
            <person name="Coutinho P."/>
            <person name="Dacks J.B."/>
            <person name="Durnford D.G."/>
            <person name="Fast N.M."/>
            <person name="Green B.R."/>
            <person name="Grisdale C.J."/>
            <person name="Hempel F."/>
            <person name="Henrissat B."/>
            <person name="Hoppner M.P."/>
            <person name="Ishida K."/>
            <person name="Kim E."/>
            <person name="Koreny L."/>
            <person name="Kroth P.G."/>
            <person name="Liu Y."/>
            <person name="Malik S.B."/>
            <person name="Maier U.G."/>
            <person name="McRose D."/>
            <person name="Mock T."/>
            <person name="Neilson J.A."/>
            <person name="Onodera N.T."/>
            <person name="Poole A.M."/>
            <person name="Pritham E.J."/>
            <person name="Richards T.A."/>
            <person name="Rocap G."/>
            <person name="Roy S.W."/>
            <person name="Sarai C."/>
            <person name="Schaack S."/>
            <person name="Shirato S."/>
            <person name="Slamovits C.H."/>
            <person name="Spencer D.F."/>
            <person name="Suzuki S."/>
            <person name="Worden A.Z."/>
            <person name="Zauner S."/>
            <person name="Barry K."/>
            <person name="Bell C."/>
            <person name="Bharti A.K."/>
            <person name="Crow J.A."/>
            <person name="Grimwood J."/>
            <person name="Kramer R."/>
            <person name="Lindquist E."/>
            <person name="Lucas S."/>
            <person name="Salamov A."/>
            <person name="McFadden G.I."/>
            <person name="Lane C.E."/>
            <person name="Keeling P.J."/>
            <person name="Gray M.W."/>
            <person name="Grigoriev I.V."/>
            <person name="Archibald J.M."/>
        </authorList>
    </citation>
    <scope>NUCLEOTIDE SEQUENCE</scope>
    <source>
        <strain evidence="11 13">CCMP2712</strain>
    </source>
</reference>
<evidence type="ECO:0000256" key="2">
    <source>
        <dbReference type="ARBA" id="ARBA00012925"/>
    </source>
</evidence>
<dbReference type="eggNOG" id="KOG1578">
    <property type="taxonomic scope" value="Eukaryota"/>
</dbReference>
<dbReference type="OrthoDB" id="10248475at2759"/>
<name>L1JFQ1_GUITC</name>
<proteinExistence type="inferred from homology"/>
<evidence type="ECO:0000256" key="7">
    <source>
        <dbReference type="PIRSR" id="PIRSR601765-1"/>
    </source>
</evidence>
<comment type="cofactor">
    <cofactor evidence="7">
        <name>Zn(2+)</name>
        <dbReference type="ChEBI" id="CHEBI:29105"/>
    </cofactor>
    <text evidence="7">Binds 1 zinc ion per subunit.</text>
</comment>
<dbReference type="KEGG" id="gtt:GUITHDRAFT_152077"/>
<comment type="catalytic activity">
    <reaction evidence="6 8">
        <text>hydrogencarbonate + H(+) = CO2 + H2O</text>
        <dbReference type="Rhea" id="RHEA:10748"/>
        <dbReference type="ChEBI" id="CHEBI:15377"/>
        <dbReference type="ChEBI" id="CHEBI:15378"/>
        <dbReference type="ChEBI" id="CHEBI:16526"/>
        <dbReference type="ChEBI" id="CHEBI:17544"/>
        <dbReference type="EC" id="4.2.1.1"/>
    </reaction>
</comment>
<dbReference type="Pfam" id="PF00484">
    <property type="entry name" value="Pro_CA"/>
    <property type="match status" value="1"/>
</dbReference>
<dbReference type="InterPro" id="IPR036874">
    <property type="entry name" value="Carbonic_anhydrase_sf"/>
</dbReference>
<evidence type="ECO:0000313" key="11">
    <source>
        <dbReference type="EMBL" id="EKX47311.1"/>
    </source>
</evidence>
<dbReference type="GO" id="GO:0004089">
    <property type="term" value="F:carbonate dehydratase activity"/>
    <property type="evidence" value="ECO:0007669"/>
    <property type="project" value="UniProtKB-UniRule"/>
</dbReference>
<reference evidence="12" key="3">
    <citation type="submission" date="2015-06" db="UniProtKB">
        <authorList>
            <consortium name="EnsemblProtists"/>
        </authorList>
    </citation>
    <scope>IDENTIFICATION</scope>
</reference>
<dbReference type="InterPro" id="IPR001765">
    <property type="entry name" value="Carbonic_anhydrase"/>
</dbReference>
<feature type="binding site" evidence="7">
    <location>
        <position position="162"/>
    </location>
    <ligand>
        <name>Zn(2+)</name>
        <dbReference type="ChEBI" id="CHEBI:29105"/>
    </ligand>
</feature>
<feature type="binding site" evidence="7">
    <location>
        <position position="159"/>
    </location>
    <ligand>
        <name>Zn(2+)</name>
        <dbReference type="ChEBI" id="CHEBI:29105"/>
    </ligand>
</feature>
<organism evidence="11">
    <name type="scientific">Guillardia theta (strain CCMP2712)</name>
    <name type="common">Cryptophyte</name>
    <dbReference type="NCBI Taxonomy" id="905079"/>
    <lineage>
        <taxon>Eukaryota</taxon>
        <taxon>Cryptophyceae</taxon>
        <taxon>Pyrenomonadales</taxon>
        <taxon>Geminigeraceae</taxon>
        <taxon>Guillardia</taxon>
    </lineage>
</organism>
<dbReference type="OMA" id="GWVFDIH"/>
<evidence type="ECO:0000256" key="6">
    <source>
        <dbReference type="ARBA" id="ARBA00048348"/>
    </source>
</evidence>